<dbReference type="RefSeq" id="XP_024596991.1">
    <property type="nucleotide sequence ID" value="XM_024741223.1"/>
</dbReference>
<organism evidence="2 3">
    <name type="scientific">Neophocaena asiaeorientalis asiaeorientalis</name>
    <name type="common">Yangtze finless porpoise</name>
    <name type="synonym">Neophocaena phocaenoides subsp. asiaeorientalis</name>
    <dbReference type="NCBI Taxonomy" id="1706337"/>
    <lineage>
        <taxon>Eukaryota</taxon>
        <taxon>Metazoa</taxon>
        <taxon>Chordata</taxon>
        <taxon>Craniata</taxon>
        <taxon>Vertebrata</taxon>
        <taxon>Euteleostomi</taxon>
        <taxon>Mammalia</taxon>
        <taxon>Eutheria</taxon>
        <taxon>Laurasiatheria</taxon>
        <taxon>Artiodactyla</taxon>
        <taxon>Whippomorpha</taxon>
        <taxon>Cetacea</taxon>
        <taxon>Odontoceti</taxon>
        <taxon>Phocoenidae</taxon>
        <taxon>Neophocaena</taxon>
    </lineage>
</organism>
<dbReference type="GeneID" id="112397109"/>
<name>A0A341B2D9_NEOAA</name>
<accession>A0A341B2D9</accession>
<dbReference type="KEGG" id="nasi:112397109"/>
<reference evidence="3" key="1">
    <citation type="submission" date="2025-08" db="UniProtKB">
        <authorList>
            <consortium name="RefSeq"/>
        </authorList>
    </citation>
    <scope>IDENTIFICATION</scope>
    <source>
        <tissue evidence="3">Meat</tissue>
    </source>
</reference>
<feature type="compositionally biased region" description="Basic residues" evidence="1">
    <location>
        <begin position="83"/>
        <end position="104"/>
    </location>
</feature>
<feature type="region of interest" description="Disordered" evidence="1">
    <location>
        <begin position="39"/>
        <end position="171"/>
    </location>
</feature>
<feature type="compositionally biased region" description="Polar residues" evidence="1">
    <location>
        <begin position="133"/>
        <end position="143"/>
    </location>
</feature>
<protein>
    <submittedName>
        <fullName evidence="3">Uncharacterized protein LOC112397109</fullName>
    </submittedName>
</protein>
<evidence type="ECO:0000256" key="1">
    <source>
        <dbReference type="SAM" id="MobiDB-lite"/>
    </source>
</evidence>
<keyword evidence="2" id="KW-1185">Reference proteome</keyword>
<feature type="compositionally biased region" description="Basic and acidic residues" evidence="1">
    <location>
        <begin position="55"/>
        <end position="70"/>
    </location>
</feature>
<dbReference type="Proteomes" id="UP000252040">
    <property type="component" value="Unplaced"/>
</dbReference>
<proteinExistence type="predicted"/>
<evidence type="ECO:0000313" key="3">
    <source>
        <dbReference type="RefSeq" id="XP_024596991.1"/>
    </source>
</evidence>
<evidence type="ECO:0000313" key="2">
    <source>
        <dbReference type="Proteomes" id="UP000252040"/>
    </source>
</evidence>
<dbReference type="AlphaFoldDB" id="A0A341B2D9"/>
<gene>
    <name evidence="3" type="primary">LOC112397109</name>
</gene>
<sequence length="265" mass="28601">MWHRGSGDKPLRMAALPQGSWAAGEYQCLEYRGECTVTVRMEGGPPKAPQGGSEGGRREYPGIDWAEPRSRVPGSENKSDKIKKPRPRAKSPRSARKRQRRNPRVRTPTPGSDHSKATSHPGCRNLSPRPEMKTQTDTANLKSTVVKRVLGRGGESAPRRNGGKRAQPSQFVCSDGNGLQSHTGLFERRQVAADSSGHGVWGGGGAGAAPGLKLQARLAALDEPCLGLRLCGRFLGPQSHRAILKPETSGGWKISNLPPPCHQVY</sequence>
<dbReference type="InParanoid" id="A0A341B2D9"/>